<sequence length="247" mass="26140">MSSRIALAFIAGTALSLALVGAPGAESAPAQPRAVVELFTSQGCSQCPPADALLTSLAERGDVVALAYHVDYWDYIGWEDTFAHKGFSDRQRAYAKSWGSSRIYTPQMVVNGAEGVVGSKRDAVQDALASAQLPLAVDLSPQGDMLAVRVPADETLADANIWLVRYMVRADVAIDAGENAGKNMVYTQVVTDRQILGMWEAETGAEIKLPLAGLQGDAPGNTGLAVLVQNERNGLPGPILGAAFYEF</sequence>
<organism evidence="2 3">
    <name type="scientific">Devosia elaeis</name>
    <dbReference type="NCBI Taxonomy" id="1770058"/>
    <lineage>
        <taxon>Bacteria</taxon>
        <taxon>Pseudomonadati</taxon>
        <taxon>Pseudomonadota</taxon>
        <taxon>Alphaproteobacteria</taxon>
        <taxon>Hyphomicrobiales</taxon>
        <taxon>Devosiaceae</taxon>
        <taxon>Devosia</taxon>
    </lineage>
</organism>
<dbReference type="InterPro" id="IPR010634">
    <property type="entry name" value="DUF1223"/>
</dbReference>
<accession>A0A178I5N3</accession>
<evidence type="ECO:0000313" key="3">
    <source>
        <dbReference type="Proteomes" id="UP000078389"/>
    </source>
</evidence>
<dbReference type="InterPro" id="IPR036249">
    <property type="entry name" value="Thioredoxin-like_sf"/>
</dbReference>
<evidence type="ECO:0000256" key="1">
    <source>
        <dbReference type="SAM" id="SignalP"/>
    </source>
</evidence>
<gene>
    <name evidence="2" type="ORF">A3840_02170</name>
</gene>
<evidence type="ECO:0000313" key="2">
    <source>
        <dbReference type="EMBL" id="OAM80036.1"/>
    </source>
</evidence>
<dbReference type="Proteomes" id="UP000078389">
    <property type="component" value="Unassembled WGS sequence"/>
</dbReference>
<dbReference type="SUPFAM" id="SSF52833">
    <property type="entry name" value="Thioredoxin-like"/>
    <property type="match status" value="1"/>
</dbReference>
<dbReference type="STRING" id="1770058.A3840_02170"/>
<dbReference type="RefSeq" id="WP_067451159.1">
    <property type="nucleotide sequence ID" value="NZ_LVVY01000060.1"/>
</dbReference>
<comment type="caution">
    <text evidence="2">The sequence shown here is derived from an EMBL/GenBank/DDBJ whole genome shotgun (WGS) entry which is preliminary data.</text>
</comment>
<dbReference type="EMBL" id="LVVY01000060">
    <property type="protein sequence ID" value="OAM80036.1"/>
    <property type="molecule type" value="Genomic_DNA"/>
</dbReference>
<keyword evidence="1" id="KW-0732">Signal</keyword>
<keyword evidence="3" id="KW-1185">Reference proteome</keyword>
<dbReference type="PANTHER" id="PTHR36057:SF1">
    <property type="entry name" value="LIPOPROTEIN LIPID ATTACHMENT SITE-LIKE PROTEIN, PUTATIVE (DUF1223)-RELATED"/>
    <property type="match status" value="1"/>
</dbReference>
<reference evidence="2 3" key="1">
    <citation type="submission" date="2016-03" db="EMBL/GenBank/DDBJ databases">
        <title>Genome sequencing of Devosia sp. S37.</title>
        <authorList>
            <person name="Mohd Nor M."/>
        </authorList>
    </citation>
    <scope>NUCLEOTIDE SEQUENCE [LARGE SCALE GENOMIC DNA]</scope>
    <source>
        <strain evidence="2 3">S37</strain>
    </source>
</reference>
<evidence type="ECO:0008006" key="4">
    <source>
        <dbReference type="Google" id="ProtNLM"/>
    </source>
</evidence>
<proteinExistence type="predicted"/>
<feature type="chain" id="PRO_5008088443" description="DUF1223 domain-containing protein" evidence="1">
    <location>
        <begin position="19"/>
        <end position="247"/>
    </location>
</feature>
<name>A0A178I5N3_9HYPH</name>
<dbReference type="Pfam" id="PF06764">
    <property type="entry name" value="DUF1223"/>
    <property type="match status" value="1"/>
</dbReference>
<dbReference type="AlphaFoldDB" id="A0A178I5N3"/>
<protein>
    <recommendedName>
        <fullName evidence="4">DUF1223 domain-containing protein</fullName>
    </recommendedName>
</protein>
<feature type="signal peptide" evidence="1">
    <location>
        <begin position="1"/>
        <end position="18"/>
    </location>
</feature>
<dbReference type="PANTHER" id="PTHR36057">
    <property type="match status" value="1"/>
</dbReference>